<evidence type="ECO:0000256" key="8">
    <source>
        <dbReference type="SAM" id="MobiDB-lite"/>
    </source>
</evidence>
<evidence type="ECO:0000259" key="10">
    <source>
        <dbReference type="PROSITE" id="PS50192"/>
    </source>
</evidence>
<feature type="domain" description="T-SNARE coiled-coil homology" evidence="10">
    <location>
        <begin position="277"/>
        <end position="339"/>
    </location>
</feature>
<evidence type="ECO:0000256" key="1">
    <source>
        <dbReference type="ARBA" id="ARBA00004211"/>
    </source>
</evidence>
<dbReference type="GO" id="GO:0006906">
    <property type="term" value="P:vesicle fusion"/>
    <property type="evidence" value="ECO:0007669"/>
    <property type="project" value="TreeGrafter"/>
</dbReference>
<dbReference type="GO" id="GO:0000149">
    <property type="term" value="F:SNARE binding"/>
    <property type="evidence" value="ECO:0007669"/>
    <property type="project" value="TreeGrafter"/>
</dbReference>
<dbReference type="InterPro" id="IPR000727">
    <property type="entry name" value="T_SNARE_dom"/>
</dbReference>
<keyword evidence="5 9" id="KW-1133">Transmembrane helix</keyword>
<feature type="compositionally biased region" description="Polar residues" evidence="8">
    <location>
        <begin position="202"/>
        <end position="221"/>
    </location>
</feature>
<evidence type="ECO:0000313" key="11">
    <source>
        <dbReference type="EMBL" id="GAX21517.1"/>
    </source>
</evidence>
<evidence type="ECO:0000256" key="7">
    <source>
        <dbReference type="ARBA" id="ARBA00023136"/>
    </source>
</evidence>
<proteinExistence type="inferred from homology"/>
<dbReference type="OrthoDB" id="421009at2759"/>
<evidence type="ECO:0000256" key="9">
    <source>
        <dbReference type="SAM" id="Phobius"/>
    </source>
</evidence>
<feature type="region of interest" description="Disordered" evidence="8">
    <location>
        <begin position="202"/>
        <end position="228"/>
    </location>
</feature>
<evidence type="ECO:0000256" key="5">
    <source>
        <dbReference type="ARBA" id="ARBA00022989"/>
    </source>
</evidence>
<dbReference type="SMART" id="SM00397">
    <property type="entry name" value="t_SNARE"/>
    <property type="match status" value="1"/>
</dbReference>
<dbReference type="InterPro" id="IPR010989">
    <property type="entry name" value="SNARE"/>
</dbReference>
<dbReference type="GO" id="GO:0031201">
    <property type="term" value="C:SNARE complex"/>
    <property type="evidence" value="ECO:0007669"/>
    <property type="project" value="TreeGrafter"/>
</dbReference>
<dbReference type="GO" id="GO:0000139">
    <property type="term" value="C:Golgi membrane"/>
    <property type="evidence" value="ECO:0007669"/>
    <property type="project" value="TreeGrafter"/>
</dbReference>
<evidence type="ECO:0000256" key="2">
    <source>
        <dbReference type="ARBA" id="ARBA00009063"/>
    </source>
</evidence>
<evidence type="ECO:0000313" key="12">
    <source>
        <dbReference type="Proteomes" id="UP000198406"/>
    </source>
</evidence>
<dbReference type="AlphaFoldDB" id="A0A1Z5K5K4"/>
<keyword evidence="4 9" id="KW-0812">Transmembrane</keyword>
<dbReference type="GO" id="GO:0006888">
    <property type="term" value="P:endoplasmic reticulum to Golgi vesicle-mediated transport"/>
    <property type="evidence" value="ECO:0007669"/>
    <property type="project" value="TreeGrafter"/>
</dbReference>
<dbReference type="PROSITE" id="PS50192">
    <property type="entry name" value="T_SNARE"/>
    <property type="match status" value="1"/>
</dbReference>
<dbReference type="GO" id="GO:0005484">
    <property type="term" value="F:SNAP receptor activity"/>
    <property type="evidence" value="ECO:0007669"/>
    <property type="project" value="TreeGrafter"/>
</dbReference>
<keyword evidence="6" id="KW-0175">Coiled coil</keyword>
<feature type="region of interest" description="Disordered" evidence="8">
    <location>
        <begin position="13"/>
        <end position="33"/>
    </location>
</feature>
<evidence type="ECO:0000256" key="6">
    <source>
        <dbReference type="ARBA" id="ARBA00023054"/>
    </source>
</evidence>
<sequence>MSSNRTHEFLALAQSLPAGPPPPTNANGKKGDSDAYQELRNFHTTAAGISRDIAGTSALLSELSNLVRQGFAQPQDQARMNQLVMHIKSQIEGLNGRLDQASNTMQKQRRKVGQQAGEEAANMMDGLKSTFAEAASDFKKVLQERTDNMKEETDFQKQVYDYNNADDDDPIPNMSSLYAPPVFGGANSNGFPALDLTSSLMSPADNTSSLPRPHGISSSYSGGDIRQRRPLEYNNSYGSQNSFGGSLYSTSQAPLTPLDIQRMEEERGLQQQLIPDQDYLQQRADAMSQVESNIVELGTIFNKLAVMVQEHREMVQRVDDNVQDANTNINMSMEVLTDTLMSLRTNRMLALRVFSVLVLFIIAFIIFFA</sequence>
<evidence type="ECO:0000256" key="3">
    <source>
        <dbReference type="ARBA" id="ARBA00022448"/>
    </source>
</evidence>
<dbReference type="EMBL" id="BDSP01000168">
    <property type="protein sequence ID" value="GAX21517.1"/>
    <property type="molecule type" value="Genomic_DNA"/>
</dbReference>
<dbReference type="CDD" id="cd15844">
    <property type="entry name" value="SNARE_syntaxin5"/>
    <property type="match status" value="1"/>
</dbReference>
<comment type="subcellular location">
    <subcellularLocation>
        <location evidence="1">Membrane</location>
        <topology evidence="1">Single-pass type IV membrane protein</topology>
    </subcellularLocation>
</comment>
<protein>
    <submittedName>
        <fullName evidence="11">Syntaxin 5</fullName>
    </submittedName>
</protein>
<comment type="caution">
    <text evidence="11">The sequence shown here is derived from an EMBL/GenBank/DDBJ whole genome shotgun (WGS) entry which is preliminary data.</text>
</comment>
<dbReference type="GO" id="GO:0006886">
    <property type="term" value="P:intracellular protein transport"/>
    <property type="evidence" value="ECO:0007669"/>
    <property type="project" value="TreeGrafter"/>
</dbReference>
<keyword evidence="7 9" id="KW-0472">Membrane</keyword>
<dbReference type="PANTHER" id="PTHR19957">
    <property type="entry name" value="SYNTAXIN"/>
    <property type="match status" value="1"/>
</dbReference>
<accession>A0A1Z5K5K4</accession>
<name>A0A1Z5K5K4_FISSO</name>
<keyword evidence="3" id="KW-0813">Transport</keyword>
<dbReference type="GO" id="GO:0048278">
    <property type="term" value="P:vesicle docking"/>
    <property type="evidence" value="ECO:0007669"/>
    <property type="project" value="TreeGrafter"/>
</dbReference>
<dbReference type="PANTHER" id="PTHR19957:SF3">
    <property type="entry name" value="SYNTAXIN-5"/>
    <property type="match status" value="1"/>
</dbReference>
<dbReference type="InterPro" id="IPR045242">
    <property type="entry name" value="Syntaxin"/>
</dbReference>
<keyword evidence="12" id="KW-1185">Reference proteome</keyword>
<organism evidence="11 12">
    <name type="scientific">Fistulifera solaris</name>
    <name type="common">Oleaginous diatom</name>
    <dbReference type="NCBI Taxonomy" id="1519565"/>
    <lineage>
        <taxon>Eukaryota</taxon>
        <taxon>Sar</taxon>
        <taxon>Stramenopiles</taxon>
        <taxon>Ochrophyta</taxon>
        <taxon>Bacillariophyta</taxon>
        <taxon>Bacillariophyceae</taxon>
        <taxon>Bacillariophycidae</taxon>
        <taxon>Naviculales</taxon>
        <taxon>Naviculaceae</taxon>
        <taxon>Fistulifera</taxon>
    </lineage>
</organism>
<feature type="transmembrane region" description="Helical" evidence="9">
    <location>
        <begin position="349"/>
        <end position="368"/>
    </location>
</feature>
<dbReference type="Proteomes" id="UP000198406">
    <property type="component" value="Unassembled WGS sequence"/>
</dbReference>
<dbReference type="SUPFAM" id="SSF47661">
    <property type="entry name" value="t-snare proteins"/>
    <property type="match status" value="2"/>
</dbReference>
<reference evidence="11 12" key="1">
    <citation type="journal article" date="2015" name="Plant Cell">
        <title>Oil accumulation by the oleaginous diatom Fistulifera solaris as revealed by the genome and transcriptome.</title>
        <authorList>
            <person name="Tanaka T."/>
            <person name="Maeda Y."/>
            <person name="Veluchamy A."/>
            <person name="Tanaka M."/>
            <person name="Abida H."/>
            <person name="Marechal E."/>
            <person name="Bowler C."/>
            <person name="Muto M."/>
            <person name="Sunaga Y."/>
            <person name="Tanaka M."/>
            <person name="Yoshino T."/>
            <person name="Taniguchi T."/>
            <person name="Fukuda Y."/>
            <person name="Nemoto M."/>
            <person name="Matsumoto M."/>
            <person name="Wong P.S."/>
            <person name="Aburatani S."/>
            <person name="Fujibuchi W."/>
        </authorList>
    </citation>
    <scope>NUCLEOTIDE SEQUENCE [LARGE SCALE GENOMIC DNA]</scope>
    <source>
        <strain evidence="11 12">JPCC DA0580</strain>
    </source>
</reference>
<dbReference type="Gene3D" id="1.20.58.70">
    <property type="match status" value="1"/>
</dbReference>
<comment type="similarity">
    <text evidence="2">Belongs to the syntaxin family.</text>
</comment>
<gene>
    <name evidence="11" type="ORF">FisN_4Hh582</name>
</gene>
<dbReference type="InParanoid" id="A0A1Z5K5K4"/>
<evidence type="ECO:0000256" key="4">
    <source>
        <dbReference type="ARBA" id="ARBA00022692"/>
    </source>
</evidence>